<proteinExistence type="predicted"/>
<reference evidence="2 3" key="1">
    <citation type="submission" date="2017-11" db="EMBL/GenBank/DDBJ databases">
        <title>De novo assembly and phasing of dikaryotic genomes from two isolates of Puccinia coronata f. sp. avenae, the causal agent of oat crown rust.</title>
        <authorList>
            <person name="Miller M.E."/>
            <person name="Zhang Y."/>
            <person name="Omidvar V."/>
            <person name="Sperschneider J."/>
            <person name="Schwessinger B."/>
            <person name="Raley C."/>
            <person name="Palmer J.M."/>
            <person name="Garnica D."/>
            <person name="Upadhyaya N."/>
            <person name="Rathjen J."/>
            <person name="Taylor J.M."/>
            <person name="Park R.F."/>
            <person name="Dodds P.N."/>
            <person name="Hirsch C.D."/>
            <person name="Kianian S.F."/>
            <person name="Figueroa M."/>
        </authorList>
    </citation>
    <scope>NUCLEOTIDE SEQUENCE [LARGE SCALE GENOMIC DNA]</scope>
    <source>
        <strain evidence="2">12NC29</strain>
    </source>
</reference>
<protein>
    <submittedName>
        <fullName evidence="2">Uncharacterized protein</fullName>
    </submittedName>
</protein>
<organism evidence="2 3">
    <name type="scientific">Puccinia coronata f. sp. avenae</name>
    <dbReference type="NCBI Taxonomy" id="200324"/>
    <lineage>
        <taxon>Eukaryota</taxon>
        <taxon>Fungi</taxon>
        <taxon>Dikarya</taxon>
        <taxon>Basidiomycota</taxon>
        <taxon>Pucciniomycotina</taxon>
        <taxon>Pucciniomycetes</taxon>
        <taxon>Pucciniales</taxon>
        <taxon>Pucciniaceae</taxon>
        <taxon>Puccinia</taxon>
    </lineage>
</organism>
<keyword evidence="3" id="KW-1185">Reference proteome</keyword>
<comment type="caution">
    <text evidence="2">The sequence shown here is derived from an EMBL/GenBank/DDBJ whole genome shotgun (WGS) entry which is preliminary data.</text>
</comment>
<dbReference type="STRING" id="200324.A0A2N5THT2"/>
<sequence length="125" mass="13378">MSTVCLSDKTSDRPVRPIVGEFSPTGGRSIPPVGGPCLTRGRTPLLDGSSSSQARPLVRLPSSSQGQVGPSDEWSDQLVGQHGPTIYRTCLSDQFAQVWRTCPTGHLVGQAARHVHSSGRFVRQV</sequence>
<dbReference type="AlphaFoldDB" id="A0A2N5THT2"/>
<dbReference type="EMBL" id="PGCJ01000653">
    <property type="protein sequence ID" value="PLW25062.1"/>
    <property type="molecule type" value="Genomic_DNA"/>
</dbReference>
<gene>
    <name evidence="2" type="ORF">PCANC_25913</name>
</gene>
<evidence type="ECO:0000256" key="1">
    <source>
        <dbReference type="SAM" id="MobiDB-lite"/>
    </source>
</evidence>
<accession>A0A2N5THT2</accession>
<evidence type="ECO:0000313" key="3">
    <source>
        <dbReference type="Proteomes" id="UP000235388"/>
    </source>
</evidence>
<feature type="region of interest" description="Disordered" evidence="1">
    <location>
        <begin position="1"/>
        <end position="79"/>
    </location>
</feature>
<dbReference type="Proteomes" id="UP000235388">
    <property type="component" value="Unassembled WGS sequence"/>
</dbReference>
<name>A0A2N5THT2_9BASI</name>
<evidence type="ECO:0000313" key="2">
    <source>
        <dbReference type="EMBL" id="PLW25062.1"/>
    </source>
</evidence>